<comment type="caution">
    <text evidence="5">The sequence shown here is derived from an EMBL/GenBank/DDBJ whole genome shotgun (WGS) entry which is preliminary data.</text>
</comment>
<evidence type="ECO:0000256" key="2">
    <source>
        <dbReference type="ARBA" id="ARBA00022840"/>
    </source>
</evidence>
<dbReference type="GO" id="GO:0043138">
    <property type="term" value="F:3'-5' DNA helicase activity"/>
    <property type="evidence" value="ECO:0007669"/>
    <property type="project" value="TreeGrafter"/>
</dbReference>
<dbReference type="GO" id="GO:0006270">
    <property type="term" value="P:DNA replication initiation"/>
    <property type="evidence" value="ECO:0007669"/>
    <property type="project" value="TreeGrafter"/>
</dbReference>
<dbReference type="AlphaFoldDB" id="A0A554LT06"/>
<evidence type="ECO:0000256" key="1">
    <source>
        <dbReference type="ARBA" id="ARBA00022741"/>
    </source>
</evidence>
<dbReference type="Pfam" id="PF17764">
    <property type="entry name" value="PriA_3primeBD"/>
    <property type="match status" value="1"/>
</dbReference>
<keyword evidence="1" id="KW-0547">Nucleotide-binding</keyword>
<proteinExistence type="predicted"/>
<evidence type="ECO:0000313" key="6">
    <source>
        <dbReference type="Proteomes" id="UP000318711"/>
    </source>
</evidence>
<dbReference type="GO" id="GO:0003677">
    <property type="term" value="F:DNA binding"/>
    <property type="evidence" value="ECO:0007669"/>
    <property type="project" value="UniProtKB-KW"/>
</dbReference>
<name>A0A554LT06_9BACT</name>
<evidence type="ECO:0000313" key="5">
    <source>
        <dbReference type="EMBL" id="TSC95987.1"/>
    </source>
</evidence>
<protein>
    <submittedName>
        <fullName evidence="5">Primosomal protein N' (Replication factor Y) (Superfamily II helicase)</fullName>
    </submittedName>
</protein>
<keyword evidence="5" id="KW-0347">Helicase</keyword>
<reference evidence="5 6" key="1">
    <citation type="submission" date="2017-07" db="EMBL/GenBank/DDBJ databases">
        <title>Mechanisms for carbon and nitrogen cycling indicate functional differentiation within the Candidate Phyla Radiation.</title>
        <authorList>
            <person name="Danczak R.E."/>
            <person name="Johnston M.D."/>
            <person name="Kenah C."/>
            <person name="Slattery M."/>
            <person name="Wrighton K.C."/>
            <person name="Wilkins M.J."/>
        </authorList>
    </citation>
    <scope>NUCLEOTIDE SEQUENCE [LARGE SCALE GENOMIC DNA]</scope>
    <source>
        <strain evidence="5">Licking1014_2</strain>
    </source>
</reference>
<dbReference type="PANTHER" id="PTHR30580:SF0">
    <property type="entry name" value="PRIMOSOMAL PROTEIN N"/>
    <property type="match status" value="1"/>
</dbReference>
<dbReference type="InterPro" id="IPR041222">
    <property type="entry name" value="PriA_3primeBD"/>
</dbReference>
<dbReference type="GO" id="GO:0006302">
    <property type="term" value="P:double-strand break repair"/>
    <property type="evidence" value="ECO:0007669"/>
    <property type="project" value="TreeGrafter"/>
</dbReference>
<dbReference type="Gene3D" id="3.40.1440.60">
    <property type="entry name" value="PriA, 3(prime) DNA-binding domain"/>
    <property type="match status" value="1"/>
</dbReference>
<keyword evidence="3" id="KW-0238">DNA-binding</keyword>
<dbReference type="InterPro" id="IPR042115">
    <property type="entry name" value="PriA_3primeBD_sf"/>
</dbReference>
<dbReference type="GO" id="GO:0006310">
    <property type="term" value="P:DNA recombination"/>
    <property type="evidence" value="ECO:0007669"/>
    <property type="project" value="TreeGrafter"/>
</dbReference>
<feature type="domain" description="Primosomal protein N' 3' DNA-binding" evidence="4">
    <location>
        <begin position="11"/>
        <end position="106"/>
    </location>
</feature>
<dbReference type="GO" id="GO:0005524">
    <property type="term" value="F:ATP binding"/>
    <property type="evidence" value="ECO:0007669"/>
    <property type="project" value="UniProtKB-KW"/>
</dbReference>
<gene>
    <name evidence="5" type="ORF">CEN88_409</name>
</gene>
<keyword evidence="2" id="KW-0067">ATP-binding</keyword>
<evidence type="ECO:0000256" key="3">
    <source>
        <dbReference type="ARBA" id="ARBA00023125"/>
    </source>
</evidence>
<accession>A0A554LT06</accession>
<dbReference type="Gene3D" id="3.40.50.300">
    <property type="entry name" value="P-loop containing nucleotide triphosphate hydrolases"/>
    <property type="match status" value="1"/>
</dbReference>
<dbReference type="EMBL" id="VMGL01000051">
    <property type="protein sequence ID" value="TSC95987.1"/>
    <property type="molecule type" value="Genomic_DNA"/>
</dbReference>
<dbReference type="InterPro" id="IPR027417">
    <property type="entry name" value="P-loop_NTPase"/>
</dbReference>
<dbReference type="PANTHER" id="PTHR30580">
    <property type="entry name" value="PRIMOSOMAL PROTEIN N"/>
    <property type="match status" value="1"/>
</dbReference>
<organism evidence="5 6">
    <name type="scientific">Candidatus Berkelbacteria bacterium Licking1014_2</name>
    <dbReference type="NCBI Taxonomy" id="2017146"/>
    <lineage>
        <taxon>Bacteria</taxon>
        <taxon>Candidatus Berkelbacteria</taxon>
    </lineage>
</organism>
<sequence length="500" mass="55964">MQYAQIIVKNQPAFAAESYTYAIPPELLPAIKVGQLVLVDFHNSRRPGIIIGIKRRVDVDMTSRLKPIKKIITPFSVLFDWQWQLARWLADYYLAPLAKAVFAITPPACQRGNFSTINHHQSPLVTTNHRYYQSPYFIFAPAASRLEKYCLLVKKSLAAGKQILLLFPNHWRLAEMATALTEQNQPDFLICRSQTNKTNQLIDWLKIASGEAPIILGLRGAVLAPLANPGAIIVDEPENYAFKEDQAPRFWLKTVAKKISQLRGINLIFGDDVPAVEDYGQDGQEPRARPPSQAELARRCGRARKFAIDNHPVVVTTENRPGTLIAPLIQSRIKEDSGQSLVYLPLRHQQDRDEIKKILGGQAKIIGEKFFHQRNFIIQTSCPDDNILAALSGRPEMFYQTELAERKKRDFPPFSRLIELKCSPETKEKITAALPAVKVLGPVSPPASPNRGESQGGPNPGGQILLKIPLTFSPAKISAVLIPLIKKDYRLAKVNPEPVF</sequence>
<keyword evidence="5" id="KW-0378">Hydrolase</keyword>
<evidence type="ECO:0000259" key="4">
    <source>
        <dbReference type="Pfam" id="PF17764"/>
    </source>
</evidence>
<dbReference type="Proteomes" id="UP000318711">
    <property type="component" value="Unassembled WGS sequence"/>
</dbReference>